<evidence type="ECO:0000313" key="4">
    <source>
        <dbReference type="EMBL" id="CAG9120204.1"/>
    </source>
</evidence>
<evidence type="ECO:0000313" key="5">
    <source>
        <dbReference type="Proteomes" id="UP000653454"/>
    </source>
</evidence>
<dbReference type="Gene3D" id="1.10.150.130">
    <property type="match status" value="1"/>
</dbReference>
<name>A0A8S4EX05_PLUXY</name>
<dbReference type="Gene3D" id="1.10.443.10">
    <property type="entry name" value="Intergrase catalytic core"/>
    <property type="match status" value="1"/>
</dbReference>
<organism evidence="4 5">
    <name type="scientific">Plutella xylostella</name>
    <name type="common">Diamondback moth</name>
    <name type="synonym">Plutella maculipennis</name>
    <dbReference type="NCBI Taxonomy" id="51655"/>
    <lineage>
        <taxon>Eukaryota</taxon>
        <taxon>Metazoa</taxon>
        <taxon>Ecdysozoa</taxon>
        <taxon>Arthropoda</taxon>
        <taxon>Hexapoda</taxon>
        <taxon>Insecta</taxon>
        <taxon>Pterygota</taxon>
        <taxon>Neoptera</taxon>
        <taxon>Endopterygota</taxon>
        <taxon>Lepidoptera</taxon>
        <taxon>Glossata</taxon>
        <taxon>Ditrysia</taxon>
        <taxon>Yponomeutoidea</taxon>
        <taxon>Plutellidae</taxon>
        <taxon>Plutella</taxon>
    </lineage>
</organism>
<dbReference type="SUPFAM" id="SSF56349">
    <property type="entry name" value="DNA breaking-rejoining enzymes"/>
    <property type="match status" value="1"/>
</dbReference>
<comment type="caution">
    <text evidence="4">The sequence shown here is derived from an EMBL/GenBank/DDBJ whole genome shotgun (WGS) entry which is preliminary data.</text>
</comment>
<sequence length="332" mass="37776">METAYPGVSIIIREAFTRQSLEPNTIDIMISSLAVATLKQYNCAYKKWWHFCTEKEINFFHMDIPTILNFFTILFNNGASYTTLNTYRSALALIFGKSFSEDNRLLRFMKGVYKNLPSFPKYHTTWDPNLVLDFVAKWYPNEDLPLDVLTQKLVTLLALSTAQRVQTLSKIRLSNIKTSTDFIEIVIDDIIKTSVYGRPAPKLTIPFFINKEQICPAKILLVYINVTNQYRNDLQNDYLILTTRKPIHNASSSTISRWIKSVLTKSGIDTSVFSAHSTRHAATSSASRKGVSIDVIKKTAGWTGNSLVFSKFYNRPLPVVEDLTFANAILDE</sequence>
<dbReference type="InterPro" id="IPR002104">
    <property type="entry name" value="Integrase_catalytic"/>
</dbReference>
<reference evidence="4" key="1">
    <citation type="submission" date="2020-11" db="EMBL/GenBank/DDBJ databases">
        <authorList>
            <person name="Whiteford S."/>
        </authorList>
    </citation>
    <scope>NUCLEOTIDE SEQUENCE</scope>
</reference>
<dbReference type="AlphaFoldDB" id="A0A8S4EX05"/>
<protein>
    <submittedName>
        <fullName evidence="4">(diamondback moth) hypothetical protein</fullName>
    </submittedName>
</protein>
<dbReference type="PROSITE" id="PS51898">
    <property type="entry name" value="TYR_RECOMBINASE"/>
    <property type="match status" value="1"/>
</dbReference>
<dbReference type="Pfam" id="PF00589">
    <property type="entry name" value="Phage_integrase"/>
    <property type="match status" value="1"/>
</dbReference>
<feature type="domain" description="Tyr recombinase" evidence="3">
    <location>
        <begin position="118"/>
        <end position="328"/>
    </location>
</feature>
<evidence type="ECO:0000256" key="2">
    <source>
        <dbReference type="ARBA" id="ARBA00023172"/>
    </source>
</evidence>
<dbReference type="GO" id="GO:0015074">
    <property type="term" value="P:DNA integration"/>
    <property type="evidence" value="ECO:0007669"/>
    <property type="project" value="InterPro"/>
</dbReference>
<dbReference type="InterPro" id="IPR011010">
    <property type="entry name" value="DNA_brk_join_enz"/>
</dbReference>
<evidence type="ECO:0000256" key="1">
    <source>
        <dbReference type="ARBA" id="ARBA00023125"/>
    </source>
</evidence>
<dbReference type="InterPro" id="IPR013762">
    <property type="entry name" value="Integrase-like_cat_sf"/>
</dbReference>
<keyword evidence="2" id="KW-0233">DNA recombination</keyword>
<evidence type="ECO:0000259" key="3">
    <source>
        <dbReference type="PROSITE" id="PS51898"/>
    </source>
</evidence>
<keyword evidence="1" id="KW-0238">DNA-binding</keyword>
<dbReference type="InterPro" id="IPR010998">
    <property type="entry name" value="Integrase_recombinase_N"/>
</dbReference>
<proteinExistence type="predicted"/>
<accession>A0A8S4EX05</accession>
<dbReference type="PANTHER" id="PTHR35617:SF3">
    <property type="entry name" value="CORE-BINDING (CB) DOMAIN-CONTAINING PROTEIN"/>
    <property type="match status" value="1"/>
</dbReference>
<keyword evidence="5" id="KW-1185">Reference proteome</keyword>
<dbReference type="GO" id="GO:0003677">
    <property type="term" value="F:DNA binding"/>
    <property type="evidence" value="ECO:0007669"/>
    <property type="project" value="UniProtKB-KW"/>
</dbReference>
<dbReference type="Proteomes" id="UP000653454">
    <property type="component" value="Unassembled WGS sequence"/>
</dbReference>
<dbReference type="CDD" id="cd00397">
    <property type="entry name" value="DNA_BRE_C"/>
    <property type="match status" value="1"/>
</dbReference>
<dbReference type="EMBL" id="CAJHNJ030000023">
    <property type="protein sequence ID" value="CAG9120204.1"/>
    <property type="molecule type" value="Genomic_DNA"/>
</dbReference>
<dbReference type="PANTHER" id="PTHR35617">
    <property type="entry name" value="PHAGE_INTEGRASE DOMAIN-CONTAINING PROTEIN"/>
    <property type="match status" value="1"/>
</dbReference>
<dbReference type="GO" id="GO:0006310">
    <property type="term" value="P:DNA recombination"/>
    <property type="evidence" value="ECO:0007669"/>
    <property type="project" value="UniProtKB-KW"/>
</dbReference>
<gene>
    <name evidence="4" type="ORF">PLXY2_LOCUS7139</name>
</gene>